<dbReference type="EMBL" id="JANAVB010016192">
    <property type="protein sequence ID" value="KAJ6832448.1"/>
    <property type="molecule type" value="Genomic_DNA"/>
</dbReference>
<dbReference type="Proteomes" id="UP001140949">
    <property type="component" value="Unassembled WGS sequence"/>
</dbReference>
<dbReference type="InterPro" id="IPR053197">
    <property type="entry name" value="F-box_SCFL_complex_component"/>
</dbReference>
<dbReference type="Gene3D" id="3.80.10.10">
    <property type="entry name" value="Ribonuclease Inhibitor"/>
    <property type="match status" value="1"/>
</dbReference>
<evidence type="ECO:0000313" key="3">
    <source>
        <dbReference type="EMBL" id="KAJ6839617.1"/>
    </source>
</evidence>
<keyword evidence="4" id="KW-1185">Reference proteome</keyword>
<feature type="domain" description="F-box/LRR-repeat protein 15/At3g58940/PEG3-like LRR" evidence="1">
    <location>
        <begin position="120"/>
        <end position="257"/>
    </location>
</feature>
<protein>
    <recommendedName>
        <fullName evidence="1">F-box/LRR-repeat protein 15/At3g58940/PEG3-like LRR domain-containing protein</fullName>
    </recommendedName>
</protein>
<dbReference type="InterPro" id="IPR032675">
    <property type="entry name" value="LRR_dom_sf"/>
</dbReference>
<evidence type="ECO:0000313" key="4">
    <source>
        <dbReference type="Proteomes" id="UP001140949"/>
    </source>
</evidence>
<dbReference type="PANTHER" id="PTHR34223">
    <property type="entry name" value="OS11G0201299 PROTEIN"/>
    <property type="match status" value="1"/>
</dbReference>
<reference evidence="3" key="2">
    <citation type="submission" date="2023-04" db="EMBL/GenBank/DDBJ databases">
        <authorList>
            <person name="Bruccoleri R.E."/>
            <person name="Oakeley E.J."/>
            <person name="Faust A.-M."/>
            <person name="Dessus-Babus S."/>
            <person name="Altorfer M."/>
            <person name="Burckhardt D."/>
            <person name="Oertli M."/>
            <person name="Naumann U."/>
            <person name="Petersen F."/>
            <person name="Wong J."/>
        </authorList>
    </citation>
    <scope>NUCLEOTIDE SEQUENCE</scope>
    <source>
        <strain evidence="3">GSM-AAB239-AS_SAM_17_03QT</strain>
        <tissue evidence="3">Leaf</tissue>
    </source>
</reference>
<dbReference type="SUPFAM" id="SSF52047">
    <property type="entry name" value="RNI-like"/>
    <property type="match status" value="1"/>
</dbReference>
<proteinExistence type="predicted"/>
<evidence type="ECO:0000313" key="2">
    <source>
        <dbReference type="EMBL" id="KAJ6832448.1"/>
    </source>
</evidence>
<dbReference type="AlphaFoldDB" id="A0AAX6HG49"/>
<dbReference type="PANTHER" id="PTHR34223:SF51">
    <property type="entry name" value="OS06G0556300 PROTEIN"/>
    <property type="match status" value="1"/>
</dbReference>
<name>A0AAX6HG49_IRIPA</name>
<dbReference type="EMBL" id="JANAVB010009994">
    <property type="protein sequence ID" value="KAJ6839617.1"/>
    <property type="molecule type" value="Genomic_DNA"/>
</dbReference>
<reference evidence="3" key="1">
    <citation type="journal article" date="2023" name="GigaByte">
        <title>Genome assembly of the bearded iris, Iris pallida Lam.</title>
        <authorList>
            <person name="Bruccoleri R.E."/>
            <person name="Oakeley E.J."/>
            <person name="Faust A.M.E."/>
            <person name="Altorfer M."/>
            <person name="Dessus-Babus S."/>
            <person name="Burckhardt D."/>
            <person name="Oertli M."/>
            <person name="Naumann U."/>
            <person name="Petersen F."/>
            <person name="Wong J."/>
        </authorList>
    </citation>
    <scope>NUCLEOTIDE SEQUENCE</scope>
    <source>
        <strain evidence="3">GSM-AAB239-AS_SAM_17_03QT</strain>
    </source>
</reference>
<gene>
    <name evidence="3" type="ORF">M6B38_314450</name>
    <name evidence="2" type="ORF">M6B38_344555</name>
</gene>
<sequence length="406" mass="47120">MEPTKTSDTFNRINDGPSDRISQLPDPVLGLILCKVIDTRHTVRKLMDTRHVVKTMILSKRWRNLWASVPCLCFYDWSEDFPNLVSFVNTVLQLRDSSDIHTFLVAWHHSVNVHRDHHLTTWTEHIVGRNIKVLELDIYAGDHAEGGVEFPSCIFTCQTLEELKLSMDWKKAKLNPLAIIQLSRLRKLDLYGFDADCDSLKRLISGCPVLEDLKFFECKLHDPDISSDRLRQLIIECNDITGSQVRIYCPNLRSLTFNVNSFERVRLLWENVSSVVDATIQTEDDSGDPCFPVDVDVEPPKSITSRNKYVSRASGFPLFWNLKRLELSGRYLEFNFATVVYFLQHLPKLELLTLHKDLAVKKEEVWCYNCPLHYKLTVIFICDEENEKVIELMDDLVGRRCDCPWE</sequence>
<dbReference type="Pfam" id="PF24758">
    <property type="entry name" value="LRR_At5g56370"/>
    <property type="match status" value="1"/>
</dbReference>
<organism evidence="3 4">
    <name type="scientific">Iris pallida</name>
    <name type="common">Sweet iris</name>
    <dbReference type="NCBI Taxonomy" id="29817"/>
    <lineage>
        <taxon>Eukaryota</taxon>
        <taxon>Viridiplantae</taxon>
        <taxon>Streptophyta</taxon>
        <taxon>Embryophyta</taxon>
        <taxon>Tracheophyta</taxon>
        <taxon>Spermatophyta</taxon>
        <taxon>Magnoliopsida</taxon>
        <taxon>Liliopsida</taxon>
        <taxon>Asparagales</taxon>
        <taxon>Iridaceae</taxon>
        <taxon>Iridoideae</taxon>
        <taxon>Irideae</taxon>
        <taxon>Iris</taxon>
    </lineage>
</organism>
<accession>A0AAX6HG49</accession>
<dbReference type="InterPro" id="IPR055411">
    <property type="entry name" value="LRR_FXL15/At3g58940/PEG3-like"/>
</dbReference>
<comment type="caution">
    <text evidence="3">The sequence shown here is derived from an EMBL/GenBank/DDBJ whole genome shotgun (WGS) entry which is preliminary data.</text>
</comment>
<evidence type="ECO:0000259" key="1">
    <source>
        <dbReference type="Pfam" id="PF24758"/>
    </source>
</evidence>